<keyword evidence="1" id="KW-0472">Membrane</keyword>
<keyword evidence="3" id="KW-1185">Reference proteome</keyword>
<proteinExistence type="predicted"/>
<keyword evidence="1" id="KW-0812">Transmembrane</keyword>
<evidence type="ECO:0000313" key="2">
    <source>
        <dbReference type="EMBL" id="QQO90240.1"/>
    </source>
</evidence>
<accession>A0A7T8IVK9</accession>
<evidence type="ECO:0000313" key="3">
    <source>
        <dbReference type="Proteomes" id="UP000596123"/>
    </source>
</evidence>
<gene>
    <name evidence="2" type="ORF">pEaSNUABM5_00098</name>
</gene>
<dbReference type="Proteomes" id="UP000596123">
    <property type="component" value="Segment"/>
</dbReference>
<organism evidence="2 3">
    <name type="scientific">Erwinia phage pEa_SNUABM_5</name>
    <dbReference type="NCBI Taxonomy" id="2797313"/>
    <lineage>
        <taxon>Viruses</taxon>
        <taxon>Duplodnaviria</taxon>
        <taxon>Heunggongvirae</taxon>
        <taxon>Uroviricota</taxon>
        <taxon>Caudoviricetes</taxon>
        <taxon>Rivsvirus</taxon>
        <taxon>Rivsvirus SNUABM5</taxon>
    </lineage>
</organism>
<evidence type="ECO:0000256" key="1">
    <source>
        <dbReference type="SAM" id="Phobius"/>
    </source>
</evidence>
<dbReference type="EMBL" id="MW366843">
    <property type="protein sequence ID" value="QQO90240.1"/>
    <property type="molecule type" value="Genomic_DNA"/>
</dbReference>
<protein>
    <submittedName>
        <fullName evidence="2">Uncharacterized protein</fullName>
    </submittedName>
</protein>
<reference evidence="2 3" key="1">
    <citation type="submission" date="2020-12" db="EMBL/GenBank/DDBJ databases">
        <title>Complete genome sequence of Erwinia phage pEa_SNUABM_5.</title>
        <authorList>
            <person name="Kim S.G."/>
            <person name="Lee S.B."/>
            <person name="Kwon J."/>
            <person name="Park S.C."/>
        </authorList>
    </citation>
    <scope>NUCLEOTIDE SEQUENCE [LARGE SCALE GENOMIC DNA]</scope>
</reference>
<feature type="transmembrane region" description="Helical" evidence="1">
    <location>
        <begin position="7"/>
        <end position="28"/>
    </location>
</feature>
<name>A0A7T8IVK9_9CAUD</name>
<keyword evidence="1" id="KW-1133">Transmembrane helix</keyword>
<sequence>MVINTKTLRITIALFVAFVLVTFIFTSVRDDRKPVNQVDSEDVQCISAICTNSGTYGQSCSEFKPKIAHIYQTTDVNEPGAHRLVINLNDNSCKG</sequence>